<evidence type="ECO:0000313" key="1">
    <source>
        <dbReference type="EMBL" id="DAE33172.1"/>
    </source>
</evidence>
<proteinExistence type="predicted"/>
<name>A0A8S5RQ70_9VIRU</name>
<organism evidence="1">
    <name type="scientific">virus sp. ctrcb4</name>
    <dbReference type="NCBI Taxonomy" id="2825824"/>
    <lineage>
        <taxon>Viruses</taxon>
    </lineage>
</organism>
<dbReference type="EMBL" id="BK059132">
    <property type="protein sequence ID" value="DAE33172.1"/>
    <property type="molecule type" value="Genomic_DNA"/>
</dbReference>
<accession>A0A8S5RQ70</accession>
<reference evidence="1" key="1">
    <citation type="journal article" date="2021" name="Proc. Natl. Acad. Sci. U.S.A.">
        <title>A Catalog of Tens of Thousands of Viruses from Human Metagenomes Reveals Hidden Associations with Chronic Diseases.</title>
        <authorList>
            <person name="Tisza M.J."/>
            <person name="Buck C.B."/>
        </authorList>
    </citation>
    <scope>NUCLEOTIDE SEQUENCE</scope>
    <source>
        <strain evidence="1">Ctrcb4</strain>
    </source>
</reference>
<protein>
    <submittedName>
        <fullName evidence="1">Uncharacterized protein</fullName>
    </submittedName>
</protein>
<sequence>MTSDFVKRIISLSVFDLASEQFIDANRKVGDLTVLNRGIFEYKKELLGYVLSYLEKPSPNLDSMIDIDIESTIESILSEFSGYINNSPNFDNKYYQAYNSYVTLRTFDDLLKQLTPFVSINPEYSKSSIYSRNRYIYNGPNVTHYTGFSTNEFMSQEESVSDLAKILLNYLPEVNINGDIIDGTSISLSGFNSVMGKMKL</sequence>